<gene>
    <name evidence="2" type="ORF">KK1_022800</name>
</gene>
<keyword evidence="1" id="KW-0732">Signal</keyword>
<feature type="chain" id="PRO_5007588814" evidence="1">
    <location>
        <begin position="24"/>
        <end position="54"/>
    </location>
</feature>
<dbReference type="Proteomes" id="UP000075243">
    <property type="component" value="Chromosome 9"/>
</dbReference>
<sequence>IVYKWRATLTYILFNCLISSRCGTWVFPNTPPHVQHYWAWYVDKWWVALFNDLG</sequence>
<feature type="non-terminal residue" evidence="2">
    <location>
        <position position="1"/>
    </location>
</feature>
<evidence type="ECO:0000256" key="1">
    <source>
        <dbReference type="SAM" id="SignalP"/>
    </source>
</evidence>
<proteinExistence type="predicted"/>
<keyword evidence="3" id="KW-1185">Reference proteome</keyword>
<name>A0A151T025_CAJCA</name>
<accession>A0A151T025</accession>
<evidence type="ECO:0000313" key="2">
    <source>
        <dbReference type="EMBL" id="KYP60397.1"/>
    </source>
</evidence>
<dbReference type="Gramene" id="C.cajan_22146.t">
    <property type="protein sequence ID" value="C.cajan_22146.t.cds1"/>
    <property type="gene ID" value="C.cajan_22146"/>
</dbReference>
<dbReference type="EMBL" id="CM003611">
    <property type="protein sequence ID" value="KYP60397.1"/>
    <property type="molecule type" value="Genomic_DNA"/>
</dbReference>
<evidence type="ECO:0000313" key="3">
    <source>
        <dbReference type="Proteomes" id="UP000075243"/>
    </source>
</evidence>
<dbReference type="AlphaFoldDB" id="A0A151T025"/>
<reference evidence="2 3" key="1">
    <citation type="journal article" date="2012" name="Nat. Biotechnol.">
        <title>Draft genome sequence of pigeonpea (Cajanus cajan), an orphan legume crop of resource-poor farmers.</title>
        <authorList>
            <person name="Varshney R.K."/>
            <person name="Chen W."/>
            <person name="Li Y."/>
            <person name="Bharti A.K."/>
            <person name="Saxena R.K."/>
            <person name="Schlueter J.A."/>
            <person name="Donoghue M.T."/>
            <person name="Azam S."/>
            <person name="Fan G."/>
            <person name="Whaley A.M."/>
            <person name="Farmer A.D."/>
            <person name="Sheridan J."/>
            <person name="Iwata A."/>
            <person name="Tuteja R."/>
            <person name="Penmetsa R.V."/>
            <person name="Wu W."/>
            <person name="Upadhyaya H.D."/>
            <person name="Yang S.P."/>
            <person name="Shah T."/>
            <person name="Saxena K.B."/>
            <person name="Michael T."/>
            <person name="McCombie W.R."/>
            <person name="Yang B."/>
            <person name="Zhang G."/>
            <person name="Yang H."/>
            <person name="Wang J."/>
            <person name="Spillane C."/>
            <person name="Cook D.R."/>
            <person name="May G.D."/>
            <person name="Xu X."/>
            <person name="Jackson S.A."/>
        </authorList>
    </citation>
    <scope>NUCLEOTIDE SEQUENCE [LARGE SCALE GENOMIC DNA]</scope>
    <source>
        <strain evidence="3">cv. Asha</strain>
    </source>
</reference>
<organism evidence="2 3">
    <name type="scientific">Cajanus cajan</name>
    <name type="common">Pigeon pea</name>
    <name type="synonym">Cajanus indicus</name>
    <dbReference type="NCBI Taxonomy" id="3821"/>
    <lineage>
        <taxon>Eukaryota</taxon>
        <taxon>Viridiplantae</taxon>
        <taxon>Streptophyta</taxon>
        <taxon>Embryophyta</taxon>
        <taxon>Tracheophyta</taxon>
        <taxon>Spermatophyta</taxon>
        <taxon>Magnoliopsida</taxon>
        <taxon>eudicotyledons</taxon>
        <taxon>Gunneridae</taxon>
        <taxon>Pentapetalae</taxon>
        <taxon>rosids</taxon>
        <taxon>fabids</taxon>
        <taxon>Fabales</taxon>
        <taxon>Fabaceae</taxon>
        <taxon>Papilionoideae</taxon>
        <taxon>50 kb inversion clade</taxon>
        <taxon>NPAAA clade</taxon>
        <taxon>indigoferoid/millettioid clade</taxon>
        <taxon>Phaseoleae</taxon>
        <taxon>Cajanus</taxon>
    </lineage>
</organism>
<protein>
    <submittedName>
        <fullName evidence="2">Uncharacterized protein</fullName>
    </submittedName>
</protein>
<feature type="signal peptide" evidence="1">
    <location>
        <begin position="1"/>
        <end position="23"/>
    </location>
</feature>